<keyword evidence="2 3" id="KW-0371">Homeobox</keyword>
<comment type="caution">
    <text evidence="6">The sequence shown here is derived from an EMBL/GenBank/DDBJ whole genome shotgun (WGS) entry which is preliminary data.</text>
</comment>
<evidence type="ECO:0000256" key="2">
    <source>
        <dbReference type="PROSITE-ProRule" id="PRU00108"/>
    </source>
</evidence>
<evidence type="ECO:0000256" key="3">
    <source>
        <dbReference type="RuleBase" id="RU000682"/>
    </source>
</evidence>
<dbReference type="GO" id="GO:0005634">
    <property type="term" value="C:nucleus"/>
    <property type="evidence" value="ECO:0007669"/>
    <property type="project" value="UniProtKB-SubCell"/>
</dbReference>
<name>A0AA39LQY2_9BILA</name>
<dbReference type="InterPro" id="IPR001356">
    <property type="entry name" value="HD"/>
</dbReference>
<keyword evidence="7" id="KW-1185">Reference proteome</keyword>
<proteinExistence type="predicted"/>
<reference evidence="6" key="1">
    <citation type="submission" date="2023-06" db="EMBL/GenBank/DDBJ databases">
        <title>Genomic analysis of the entomopathogenic nematode Steinernema hermaphroditum.</title>
        <authorList>
            <person name="Schwarz E.M."/>
            <person name="Heppert J.K."/>
            <person name="Baniya A."/>
            <person name="Schwartz H.T."/>
            <person name="Tan C.-H."/>
            <person name="Antoshechkin I."/>
            <person name="Sternberg P.W."/>
            <person name="Goodrich-Blair H."/>
            <person name="Dillman A.R."/>
        </authorList>
    </citation>
    <scope>NUCLEOTIDE SEQUENCE</scope>
    <source>
        <strain evidence="6">PS9179</strain>
        <tissue evidence="6">Whole animal</tissue>
    </source>
</reference>
<evidence type="ECO:0000313" key="7">
    <source>
        <dbReference type="Proteomes" id="UP001175271"/>
    </source>
</evidence>
<dbReference type="GO" id="GO:0003677">
    <property type="term" value="F:DNA binding"/>
    <property type="evidence" value="ECO:0007669"/>
    <property type="project" value="UniProtKB-UniRule"/>
</dbReference>
<organism evidence="6 7">
    <name type="scientific">Steinernema hermaphroditum</name>
    <dbReference type="NCBI Taxonomy" id="289476"/>
    <lineage>
        <taxon>Eukaryota</taxon>
        <taxon>Metazoa</taxon>
        <taxon>Ecdysozoa</taxon>
        <taxon>Nematoda</taxon>
        <taxon>Chromadorea</taxon>
        <taxon>Rhabditida</taxon>
        <taxon>Tylenchina</taxon>
        <taxon>Panagrolaimomorpha</taxon>
        <taxon>Strongyloidoidea</taxon>
        <taxon>Steinernematidae</taxon>
        <taxon>Steinernema</taxon>
    </lineage>
</organism>
<feature type="DNA-binding region" description="Homeobox" evidence="2">
    <location>
        <begin position="83"/>
        <end position="142"/>
    </location>
</feature>
<keyword evidence="2 3" id="KW-0238">DNA-binding</keyword>
<dbReference type="Proteomes" id="UP001175271">
    <property type="component" value="Unassembled WGS sequence"/>
</dbReference>
<dbReference type="EMBL" id="JAUCMV010000004">
    <property type="protein sequence ID" value="KAK0406323.1"/>
    <property type="molecule type" value="Genomic_DNA"/>
</dbReference>
<protein>
    <recommendedName>
        <fullName evidence="5">Homeobox domain-containing protein</fullName>
    </recommendedName>
</protein>
<sequence>MESESASLLDRLIAASADSWIDRGRTIKIDIAKLLEDRLLRALGLEEFTSQTRPKNTDEERGRKRRRSENEPEEQDEEKKKQKSRKGTKFSPKQVELLTNLFEVTYEPTSEQIAKVAADAEMTFAQAQKWFQNRRYEWKGATLQKTE</sequence>
<feature type="region of interest" description="Disordered" evidence="4">
    <location>
        <begin position="46"/>
        <end position="92"/>
    </location>
</feature>
<evidence type="ECO:0000259" key="5">
    <source>
        <dbReference type="PROSITE" id="PS50071"/>
    </source>
</evidence>
<evidence type="ECO:0000256" key="1">
    <source>
        <dbReference type="ARBA" id="ARBA00004123"/>
    </source>
</evidence>
<dbReference type="Gene3D" id="1.10.10.60">
    <property type="entry name" value="Homeodomain-like"/>
    <property type="match status" value="1"/>
</dbReference>
<feature type="domain" description="Homeobox" evidence="5">
    <location>
        <begin position="81"/>
        <end position="141"/>
    </location>
</feature>
<dbReference type="InterPro" id="IPR009057">
    <property type="entry name" value="Homeodomain-like_sf"/>
</dbReference>
<accession>A0AA39LQY2</accession>
<comment type="subcellular location">
    <subcellularLocation>
        <location evidence="1 2 3">Nucleus</location>
    </subcellularLocation>
</comment>
<gene>
    <name evidence="6" type="ORF">QR680_018504</name>
</gene>
<dbReference type="AlphaFoldDB" id="A0AA39LQY2"/>
<evidence type="ECO:0000256" key="4">
    <source>
        <dbReference type="SAM" id="MobiDB-lite"/>
    </source>
</evidence>
<dbReference type="CDD" id="cd00086">
    <property type="entry name" value="homeodomain"/>
    <property type="match status" value="1"/>
</dbReference>
<dbReference type="SUPFAM" id="SSF46689">
    <property type="entry name" value="Homeodomain-like"/>
    <property type="match status" value="1"/>
</dbReference>
<dbReference type="SMART" id="SM00389">
    <property type="entry name" value="HOX"/>
    <property type="match status" value="1"/>
</dbReference>
<dbReference type="Pfam" id="PF00046">
    <property type="entry name" value="Homeodomain"/>
    <property type="match status" value="1"/>
</dbReference>
<dbReference type="PROSITE" id="PS50071">
    <property type="entry name" value="HOMEOBOX_2"/>
    <property type="match status" value="1"/>
</dbReference>
<keyword evidence="2 3" id="KW-0539">Nucleus</keyword>
<evidence type="ECO:0000313" key="6">
    <source>
        <dbReference type="EMBL" id="KAK0406323.1"/>
    </source>
</evidence>